<organism evidence="3 4">
    <name type="scientific">Danionella cerebrum</name>
    <dbReference type="NCBI Taxonomy" id="2873325"/>
    <lineage>
        <taxon>Eukaryota</taxon>
        <taxon>Metazoa</taxon>
        <taxon>Chordata</taxon>
        <taxon>Craniata</taxon>
        <taxon>Vertebrata</taxon>
        <taxon>Euteleostomi</taxon>
        <taxon>Actinopterygii</taxon>
        <taxon>Neopterygii</taxon>
        <taxon>Teleostei</taxon>
        <taxon>Ostariophysi</taxon>
        <taxon>Cypriniformes</taxon>
        <taxon>Danionidae</taxon>
        <taxon>Danioninae</taxon>
        <taxon>Danionella</taxon>
    </lineage>
</organism>
<dbReference type="InterPro" id="IPR019748">
    <property type="entry name" value="FERM_central"/>
</dbReference>
<evidence type="ECO:0000256" key="1">
    <source>
        <dbReference type="SAM" id="MobiDB-lite"/>
    </source>
</evidence>
<feature type="region of interest" description="Disordered" evidence="1">
    <location>
        <begin position="531"/>
        <end position="603"/>
    </location>
</feature>
<feature type="region of interest" description="Disordered" evidence="1">
    <location>
        <begin position="618"/>
        <end position="688"/>
    </location>
</feature>
<dbReference type="CDD" id="cd14473">
    <property type="entry name" value="FERM_B-lobe"/>
    <property type="match status" value="1"/>
</dbReference>
<feature type="compositionally biased region" description="Basic and acidic residues" evidence="1">
    <location>
        <begin position="466"/>
        <end position="477"/>
    </location>
</feature>
<name>A0A553QG15_9TELE</name>
<dbReference type="PANTHER" id="PTHR45858">
    <property type="entry name" value="FERM DOMAIN CONTAINING PROTEIN"/>
    <property type="match status" value="1"/>
</dbReference>
<comment type="caution">
    <text evidence="3">The sequence shown here is derived from an EMBL/GenBank/DDBJ whole genome shotgun (WGS) entry which is preliminary data.</text>
</comment>
<proteinExistence type="predicted"/>
<dbReference type="AlphaFoldDB" id="A0A553QG15"/>
<dbReference type="PANTHER" id="PTHR45858:SF2">
    <property type="entry name" value="FERM, ARHGEF AND PLECKSTRIN DOMAIN-CONTAINING PROTEIN 1"/>
    <property type="match status" value="1"/>
</dbReference>
<dbReference type="InterPro" id="IPR051835">
    <property type="entry name" value="RAC1-GEF"/>
</dbReference>
<dbReference type="Pfam" id="PF09380">
    <property type="entry name" value="FERM_C"/>
    <property type="match status" value="1"/>
</dbReference>
<dbReference type="InterPro" id="IPR014847">
    <property type="entry name" value="FA"/>
</dbReference>
<dbReference type="PRINTS" id="PR00935">
    <property type="entry name" value="BAND41"/>
</dbReference>
<dbReference type="FunFam" id="1.20.80.10:FF:000005">
    <property type="entry name" value="FERM, RhoGEF and pleckstrin domain-containing protein 1"/>
    <property type="match status" value="1"/>
</dbReference>
<feature type="compositionally biased region" description="Polar residues" evidence="1">
    <location>
        <begin position="665"/>
        <end position="682"/>
    </location>
</feature>
<feature type="compositionally biased region" description="Low complexity" evidence="1">
    <location>
        <begin position="489"/>
        <end position="500"/>
    </location>
</feature>
<dbReference type="SMART" id="SM01195">
    <property type="entry name" value="FA"/>
    <property type="match status" value="1"/>
</dbReference>
<feature type="compositionally biased region" description="Polar residues" evidence="1">
    <location>
        <begin position="551"/>
        <end position="582"/>
    </location>
</feature>
<dbReference type="InterPro" id="IPR019749">
    <property type="entry name" value="Band_41_domain"/>
</dbReference>
<dbReference type="InterPro" id="IPR014352">
    <property type="entry name" value="FERM/acyl-CoA-bd_prot_sf"/>
</dbReference>
<dbReference type="EMBL" id="SRMA01026018">
    <property type="protein sequence ID" value="TRY88876.1"/>
    <property type="molecule type" value="Genomic_DNA"/>
</dbReference>
<feature type="compositionally biased region" description="Low complexity" evidence="1">
    <location>
        <begin position="371"/>
        <end position="388"/>
    </location>
</feature>
<dbReference type="SUPFAM" id="SSF50729">
    <property type="entry name" value="PH domain-like"/>
    <property type="match status" value="1"/>
</dbReference>
<dbReference type="PROSITE" id="PS50057">
    <property type="entry name" value="FERM_3"/>
    <property type="match status" value="1"/>
</dbReference>
<reference evidence="3 4" key="1">
    <citation type="journal article" date="2019" name="Sci. Data">
        <title>Hybrid genome assembly and annotation of Danionella translucida.</title>
        <authorList>
            <person name="Kadobianskyi M."/>
            <person name="Schulze L."/>
            <person name="Schuelke M."/>
            <person name="Judkewitz B."/>
        </authorList>
    </citation>
    <scope>NUCLEOTIDE SEQUENCE [LARGE SCALE GENOMIC DNA]</scope>
    <source>
        <strain evidence="3 4">Bolton</strain>
    </source>
</reference>
<dbReference type="Gene3D" id="2.30.29.30">
    <property type="entry name" value="Pleckstrin-homology domain (PH domain)/Phosphotyrosine-binding domain (PTB)"/>
    <property type="match status" value="1"/>
</dbReference>
<evidence type="ECO:0000313" key="3">
    <source>
        <dbReference type="EMBL" id="TRY88876.1"/>
    </source>
</evidence>
<dbReference type="OrthoDB" id="205993at2759"/>
<dbReference type="InterPro" id="IPR035963">
    <property type="entry name" value="FERM_2"/>
</dbReference>
<dbReference type="SMART" id="SM00295">
    <property type="entry name" value="B41"/>
    <property type="match status" value="1"/>
</dbReference>
<keyword evidence="4" id="KW-1185">Reference proteome</keyword>
<dbReference type="Gene3D" id="1.20.80.10">
    <property type="match status" value="1"/>
</dbReference>
<feature type="compositionally biased region" description="Low complexity" evidence="1">
    <location>
        <begin position="644"/>
        <end position="653"/>
    </location>
</feature>
<feature type="compositionally biased region" description="Low complexity" evidence="1">
    <location>
        <begin position="538"/>
        <end position="550"/>
    </location>
</feature>
<protein>
    <recommendedName>
        <fullName evidence="2">FERM domain-containing protein</fullName>
    </recommendedName>
</protein>
<feature type="region of interest" description="Disordered" evidence="1">
    <location>
        <begin position="437"/>
        <end position="512"/>
    </location>
</feature>
<sequence>MSLCFSRTQTNSASLRCQVLPAGPRSAAGGADQELTSASSAFHLRRTRTFSELLQSRYDHATKQRDENSSSRAQTRMFESVLHQQMIPRLVLLLRFITVTSAVSPLRYLFSLQVRQDLAAGRLTCSDDTASLLVSHIIQGEIGDFEGGRCRGHLLHTNYLPDQMALMDKIMELHQTQRGQTPAASDQRLLEVACGLETFGVRFHPATDRKGSGVNLSGQSRMKSFLWSSIRKLSFKRRRFLIKLKAESSVKSEEFVMASRDCCKSFWKICVENHAFFRLLEEPRPRSRGAIFSRGSSFRFSGRTQKQVLDYVKENEFKKLPFERKHSRLPCDRVPAPLLSSKHQVPNQVANQSWECPMLVSSEDSAVFRACGNSSSSSQRNRSSGRASFLQEDSRSPARKLPLGDRAGLASCAAKGSNSSIPYIDCSDVEFSEHEVRGRVSRSHSHTRDANSDSAYASGLSVPRPHPQDTSKLRQKDSPPLSPGSQGESSVHSYPSPSSPNQSGGIFDSPFLGPKLRGNLHSTLLEELAARNHHQTGSRSLTSSPVPSSLHRTSSLSHAQYNGLSARLYSSPSPTMNRSANKLSPAAPSDRNMRVLNQPQLLSRTERMAMLERRMMANGLTPPGKQSLKPKSSHRRFGTVQMIDGSTSSGTDTSDSEEAESTGSCSQSLGFENQAARSSSPLPRNKYSFGSLELDELDNEGECVNEDGMQVFSC</sequence>
<feature type="region of interest" description="Disordered" evidence="1">
    <location>
        <begin position="371"/>
        <end position="403"/>
    </location>
</feature>
<gene>
    <name evidence="3" type="ORF">DNTS_016951</name>
</gene>
<dbReference type="Pfam" id="PF00373">
    <property type="entry name" value="FERM_M"/>
    <property type="match status" value="1"/>
</dbReference>
<dbReference type="InterPro" id="IPR018980">
    <property type="entry name" value="FERM_PH-like_C"/>
</dbReference>
<dbReference type="SUPFAM" id="SSF47031">
    <property type="entry name" value="Second domain of FERM"/>
    <property type="match status" value="1"/>
</dbReference>
<dbReference type="InterPro" id="IPR011993">
    <property type="entry name" value="PH-like_dom_sf"/>
</dbReference>
<dbReference type="Proteomes" id="UP000316079">
    <property type="component" value="Unassembled WGS sequence"/>
</dbReference>
<dbReference type="Pfam" id="PF08736">
    <property type="entry name" value="FA"/>
    <property type="match status" value="1"/>
</dbReference>
<evidence type="ECO:0000313" key="4">
    <source>
        <dbReference type="Proteomes" id="UP000316079"/>
    </source>
</evidence>
<evidence type="ECO:0000259" key="2">
    <source>
        <dbReference type="PROSITE" id="PS50057"/>
    </source>
</evidence>
<dbReference type="InterPro" id="IPR000299">
    <property type="entry name" value="FERM_domain"/>
</dbReference>
<dbReference type="SMART" id="SM01196">
    <property type="entry name" value="FERM_C"/>
    <property type="match status" value="1"/>
</dbReference>
<feature type="domain" description="FERM" evidence="2">
    <location>
        <begin position="1"/>
        <end position="281"/>
    </location>
</feature>
<dbReference type="GO" id="GO:0005085">
    <property type="term" value="F:guanyl-nucleotide exchange factor activity"/>
    <property type="evidence" value="ECO:0007669"/>
    <property type="project" value="TreeGrafter"/>
</dbReference>
<accession>A0A553QG15</accession>